<dbReference type="InterPro" id="IPR011762">
    <property type="entry name" value="COA_CT_N"/>
</dbReference>
<evidence type="ECO:0000259" key="2">
    <source>
        <dbReference type="PROSITE" id="PS50989"/>
    </source>
</evidence>
<feature type="domain" description="CoA carboxyltransferase C-terminal" evidence="2">
    <location>
        <begin position="284"/>
        <end position="520"/>
    </location>
</feature>
<dbReference type="InterPro" id="IPR051047">
    <property type="entry name" value="AccD/PCCB"/>
</dbReference>
<evidence type="ECO:0000313" key="3">
    <source>
        <dbReference type="EMBL" id="GAA1971997.1"/>
    </source>
</evidence>
<dbReference type="InterPro" id="IPR034733">
    <property type="entry name" value="AcCoA_carboxyl_beta"/>
</dbReference>
<evidence type="ECO:0000313" key="4">
    <source>
        <dbReference type="Proteomes" id="UP001500571"/>
    </source>
</evidence>
<dbReference type="PROSITE" id="PS50989">
    <property type="entry name" value="COA_CT_CTER"/>
    <property type="match status" value="1"/>
</dbReference>
<dbReference type="PANTHER" id="PTHR43842:SF2">
    <property type="entry name" value="PROPIONYL-COA CARBOXYLASE BETA CHAIN, MITOCHONDRIAL"/>
    <property type="match status" value="1"/>
</dbReference>
<dbReference type="SUPFAM" id="SSF52096">
    <property type="entry name" value="ClpP/crotonase"/>
    <property type="match status" value="2"/>
</dbReference>
<dbReference type="InterPro" id="IPR011763">
    <property type="entry name" value="COA_CT_C"/>
</dbReference>
<feature type="domain" description="CoA carboxyltransferase N-terminal" evidence="1">
    <location>
        <begin position="19"/>
        <end position="275"/>
    </location>
</feature>
<evidence type="ECO:0000259" key="1">
    <source>
        <dbReference type="PROSITE" id="PS50980"/>
    </source>
</evidence>
<dbReference type="PANTHER" id="PTHR43842">
    <property type="entry name" value="PROPIONYL-COA CARBOXYLASE BETA CHAIN"/>
    <property type="match status" value="1"/>
</dbReference>
<name>A0ABN2RN56_9ACTN</name>
<dbReference type="Pfam" id="PF01039">
    <property type="entry name" value="Carboxyl_trans"/>
    <property type="match status" value="1"/>
</dbReference>
<gene>
    <name evidence="3" type="ORF">GCM10009798_36400</name>
</gene>
<proteinExistence type="predicted"/>
<dbReference type="Gene3D" id="3.90.226.10">
    <property type="entry name" value="2-enoyl-CoA Hydratase, Chain A, domain 1"/>
    <property type="match status" value="2"/>
</dbReference>
<keyword evidence="4" id="KW-1185">Reference proteome</keyword>
<dbReference type="RefSeq" id="WP_344047299.1">
    <property type="nucleotide sequence ID" value="NZ_BAAAPB010000004.1"/>
</dbReference>
<protein>
    <submittedName>
        <fullName evidence="3">Acyl-CoA carboxylase subunit beta</fullName>
    </submittedName>
</protein>
<organism evidence="3 4">
    <name type="scientific">Nocardioides panacihumi</name>
    <dbReference type="NCBI Taxonomy" id="400774"/>
    <lineage>
        <taxon>Bacteria</taxon>
        <taxon>Bacillati</taxon>
        <taxon>Actinomycetota</taxon>
        <taxon>Actinomycetes</taxon>
        <taxon>Propionibacteriales</taxon>
        <taxon>Nocardioidaceae</taxon>
        <taxon>Nocardioides</taxon>
    </lineage>
</organism>
<dbReference type="EMBL" id="BAAAPB010000004">
    <property type="protein sequence ID" value="GAA1971997.1"/>
    <property type="molecule type" value="Genomic_DNA"/>
</dbReference>
<comment type="caution">
    <text evidence="3">The sequence shown here is derived from an EMBL/GenBank/DDBJ whole genome shotgun (WGS) entry which is preliminary data.</text>
</comment>
<accession>A0ABN2RN56</accession>
<dbReference type="InterPro" id="IPR029045">
    <property type="entry name" value="ClpP/crotonase-like_dom_sf"/>
</dbReference>
<dbReference type="Proteomes" id="UP001500571">
    <property type="component" value="Unassembled WGS sequence"/>
</dbReference>
<sequence>MTAPSSAQPDGTTPDLHTTAGKLADLDLRIDEAVHAGSAKAVEKQHAKGRKTARERIEMLFDEGSFQELDELARHRSTAFGLEKTRPYGDGVVTGYGTIDGRQVCVFSQDFTVFGGSLGEVYGEKITKVMDLAIKTGSPIIGINEGAGARIQEGVVSLGLYGEIFRRNVHASGVIPQISMIMGNCAGGHVYSPAVTDFTIMVDQTSAMFITGPDVIKTVTGEDVSMEDLGGARTHNTKSGNAHYMGSDEEDAIEYVKALLSFLPQNNLDEAPSFDAPTGLEFTDLDRTLDTIIPDSPNQPYDMHDVIAAVVDDGDFLEVQALFAPNIIVGFGRVEGRSVGVVANQPMQFAGTLDIDASEKAARFVRFCDAFNIPVLTFVDVPGFLPGTDQEWNGIIRRGAKLIYAYAEATVPLVTVITRKAYGGAYDVMGSKHLGADINLAWPTAQIAVMGAQGAANIVHRRTLKKVADEGGDVEAKRAELIDDYETTLANPYIAAERGYVDAVIPPHETRAEVTRALRLLRTKRETLPPKKHGNIPL</sequence>
<dbReference type="PROSITE" id="PS50980">
    <property type="entry name" value="COA_CT_NTER"/>
    <property type="match status" value="1"/>
</dbReference>
<reference evidence="3 4" key="1">
    <citation type="journal article" date="2019" name="Int. J. Syst. Evol. Microbiol.">
        <title>The Global Catalogue of Microorganisms (GCM) 10K type strain sequencing project: providing services to taxonomists for standard genome sequencing and annotation.</title>
        <authorList>
            <consortium name="The Broad Institute Genomics Platform"/>
            <consortium name="The Broad Institute Genome Sequencing Center for Infectious Disease"/>
            <person name="Wu L."/>
            <person name="Ma J."/>
        </authorList>
    </citation>
    <scope>NUCLEOTIDE SEQUENCE [LARGE SCALE GENOMIC DNA]</scope>
    <source>
        <strain evidence="3 4">JCM 15309</strain>
    </source>
</reference>